<dbReference type="Proteomes" id="UP000030645">
    <property type="component" value="Unassembled WGS sequence"/>
</dbReference>
<dbReference type="Pfam" id="PF20067">
    <property type="entry name" value="SSL_N"/>
    <property type="match status" value="1"/>
</dbReference>
<feature type="domain" description="Strictosidine synthase conserved region" evidence="6">
    <location>
        <begin position="145"/>
        <end position="232"/>
    </location>
</feature>
<dbReference type="Gene3D" id="2.120.10.30">
    <property type="entry name" value="TolB, C-terminal domain"/>
    <property type="match status" value="1"/>
</dbReference>
<comment type="subcellular location">
    <subcellularLocation>
        <location evidence="1">Vacuole</location>
    </subcellularLocation>
</comment>
<dbReference type="GO" id="GO:0012505">
    <property type="term" value="C:endomembrane system"/>
    <property type="evidence" value="ECO:0007669"/>
    <property type="project" value="TreeGrafter"/>
</dbReference>
<evidence type="ECO:0000256" key="1">
    <source>
        <dbReference type="ARBA" id="ARBA00004116"/>
    </source>
</evidence>
<reference evidence="8" key="1">
    <citation type="submission" date="2013-01" db="EMBL/GenBank/DDBJ databases">
        <title>Draft Genome Sequence of a Mulberry Tree, Morus notabilis C.K. Schneid.</title>
        <authorList>
            <person name="He N."/>
            <person name="Zhao S."/>
        </authorList>
    </citation>
    <scope>NUCLEOTIDE SEQUENCE</scope>
</reference>
<dbReference type="InterPro" id="IPR011042">
    <property type="entry name" value="6-blade_b-propeller_TolB-like"/>
</dbReference>
<feature type="chain" id="PRO_5004928184" evidence="5">
    <location>
        <begin position="20"/>
        <end position="325"/>
    </location>
</feature>
<dbReference type="PANTHER" id="PTHR10426">
    <property type="entry name" value="STRICTOSIDINE SYNTHASE-RELATED"/>
    <property type="match status" value="1"/>
</dbReference>
<dbReference type="KEGG" id="mnt:21388784"/>
<accession>W9R913</accession>
<dbReference type="EMBL" id="KE344718">
    <property type="protein sequence ID" value="EXB76377.1"/>
    <property type="molecule type" value="Genomic_DNA"/>
</dbReference>
<keyword evidence="4" id="KW-0325">Glycoprotein</keyword>
<dbReference type="PANTHER" id="PTHR10426:SF136">
    <property type="entry name" value="PROTEIN STRICTOSIDINE SYNTHASE-LIKE 9-LIKE"/>
    <property type="match status" value="1"/>
</dbReference>
<organism evidence="7 8">
    <name type="scientific">Morus notabilis</name>
    <dbReference type="NCBI Taxonomy" id="981085"/>
    <lineage>
        <taxon>Eukaryota</taxon>
        <taxon>Viridiplantae</taxon>
        <taxon>Streptophyta</taxon>
        <taxon>Embryophyta</taxon>
        <taxon>Tracheophyta</taxon>
        <taxon>Spermatophyta</taxon>
        <taxon>Magnoliopsida</taxon>
        <taxon>eudicotyledons</taxon>
        <taxon>Gunneridae</taxon>
        <taxon>Pentapetalae</taxon>
        <taxon>rosids</taxon>
        <taxon>fabids</taxon>
        <taxon>Rosales</taxon>
        <taxon>Moraceae</taxon>
        <taxon>Moreae</taxon>
        <taxon>Morus</taxon>
    </lineage>
</organism>
<comment type="similarity">
    <text evidence="2">Belongs to the strictosidine synthase family.</text>
</comment>
<gene>
    <name evidence="7" type="ORF">L484_005311</name>
</gene>
<keyword evidence="5" id="KW-0732">Signal</keyword>
<evidence type="ECO:0000256" key="5">
    <source>
        <dbReference type="SAM" id="SignalP"/>
    </source>
</evidence>
<evidence type="ECO:0000256" key="2">
    <source>
        <dbReference type="ARBA" id="ARBA00009191"/>
    </source>
</evidence>
<evidence type="ECO:0000256" key="3">
    <source>
        <dbReference type="ARBA" id="ARBA00022554"/>
    </source>
</evidence>
<dbReference type="InterPro" id="IPR018119">
    <property type="entry name" value="Strictosidine_synth_cons-reg"/>
</dbReference>
<dbReference type="SUPFAM" id="SSF63829">
    <property type="entry name" value="Calcium-dependent phosphotriesterase"/>
    <property type="match status" value="1"/>
</dbReference>
<dbReference type="AlphaFoldDB" id="W9R913"/>
<dbReference type="STRING" id="981085.W9R913"/>
<dbReference type="eggNOG" id="KOG1520">
    <property type="taxonomic scope" value="Eukaryota"/>
</dbReference>
<keyword evidence="3" id="KW-0926">Vacuole</keyword>
<dbReference type="GO" id="GO:0016787">
    <property type="term" value="F:hydrolase activity"/>
    <property type="evidence" value="ECO:0007669"/>
    <property type="project" value="TreeGrafter"/>
</dbReference>
<keyword evidence="8" id="KW-1185">Reference proteome</keyword>
<dbReference type="GO" id="GO:0005773">
    <property type="term" value="C:vacuole"/>
    <property type="evidence" value="ECO:0007669"/>
    <property type="project" value="UniProtKB-SubCell"/>
</dbReference>
<name>W9R913_9ROSA</name>
<sequence length="325" mass="35575">MFFILLILLSVPSNCIVLSQKISTFRKLYLPTTSVGPESITFDSLGRGPYTGISDGRIVRYDEHTTGFVDFAYTSRNRSKALCDGTNDPALRPICGRPLGIEFFHRKNMLFIADAFLGLFVVGPNGGLATGLATAAEGTPFRFLNGLSVDQHTGDVYFTDFSSKFLQSQILDAIAANDSTGRLLKYDCRSKKVRVLLSGLSGANGVAISSDRSYLLVAETIAYRTRRFWLRGTRAFTSEVVAKFPGRPDNIKRAPSGDFWVAVNIPRTEVPSSVPAEIRINGAGGNLQTLPLDQYYNTTVSELLQRGSRYYAGSAQADFVGVFNT</sequence>
<protein>
    <submittedName>
        <fullName evidence="7">Strictosidine synthase 1</fullName>
    </submittedName>
</protein>
<evidence type="ECO:0000313" key="8">
    <source>
        <dbReference type="Proteomes" id="UP000030645"/>
    </source>
</evidence>
<feature type="signal peptide" evidence="5">
    <location>
        <begin position="1"/>
        <end position="19"/>
    </location>
</feature>
<evidence type="ECO:0000259" key="6">
    <source>
        <dbReference type="Pfam" id="PF03088"/>
    </source>
</evidence>
<dbReference type="Pfam" id="PF03088">
    <property type="entry name" value="Str_synth"/>
    <property type="match status" value="1"/>
</dbReference>
<evidence type="ECO:0000313" key="7">
    <source>
        <dbReference type="EMBL" id="EXB76377.1"/>
    </source>
</evidence>
<proteinExistence type="inferred from homology"/>
<evidence type="ECO:0000256" key="4">
    <source>
        <dbReference type="ARBA" id="ARBA00023180"/>
    </source>
</evidence>
<dbReference type="OrthoDB" id="5307922at2759"/>